<comment type="similarity">
    <text evidence="3">Belongs to the BBS4 family.</text>
</comment>
<keyword evidence="6" id="KW-1185">Reference proteome</keyword>
<name>A0AA38I5Y4_9CUCU</name>
<dbReference type="Proteomes" id="UP001168821">
    <property type="component" value="Unassembled WGS sequence"/>
</dbReference>
<dbReference type="Pfam" id="PF13432">
    <property type="entry name" value="TPR_16"/>
    <property type="match status" value="1"/>
</dbReference>
<evidence type="ECO:0000256" key="2">
    <source>
        <dbReference type="ARBA" id="ARBA00022803"/>
    </source>
</evidence>
<comment type="caution">
    <text evidence="5">The sequence shown here is derived from an EMBL/GenBank/DDBJ whole genome shotgun (WGS) entry which is preliminary data.</text>
</comment>
<evidence type="ECO:0000256" key="1">
    <source>
        <dbReference type="ARBA" id="ARBA00022737"/>
    </source>
</evidence>
<dbReference type="SUPFAM" id="SSF48452">
    <property type="entry name" value="TPR-like"/>
    <property type="match status" value="2"/>
</dbReference>
<organism evidence="5 6">
    <name type="scientific">Zophobas morio</name>
    <dbReference type="NCBI Taxonomy" id="2755281"/>
    <lineage>
        <taxon>Eukaryota</taxon>
        <taxon>Metazoa</taxon>
        <taxon>Ecdysozoa</taxon>
        <taxon>Arthropoda</taxon>
        <taxon>Hexapoda</taxon>
        <taxon>Insecta</taxon>
        <taxon>Pterygota</taxon>
        <taxon>Neoptera</taxon>
        <taxon>Endopterygota</taxon>
        <taxon>Coleoptera</taxon>
        <taxon>Polyphaga</taxon>
        <taxon>Cucujiformia</taxon>
        <taxon>Tenebrionidae</taxon>
        <taxon>Zophobas</taxon>
    </lineage>
</organism>
<keyword evidence="1" id="KW-0677">Repeat</keyword>
<dbReference type="Gene3D" id="1.25.40.10">
    <property type="entry name" value="Tetratricopeptide repeat domain"/>
    <property type="match status" value="3"/>
</dbReference>
<dbReference type="SMART" id="SM00028">
    <property type="entry name" value="TPR"/>
    <property type="match status" value="7"/>
</dbReference>
<dbReference type="EMBL" id="JALNTZ010000006">
    <property type="protein sequence ID" value="KAJ3648671.1"/>
    <property type="molecule type" value="Genomic_DNA"/>
</dbReference>
<dbReference type="InterPro" id="IPR011990">
    <property type="entry name" value="TPR-like_helical_dom_sf"/>
</dbReference>
<feature type="repeat" description="TPR" evidence="4">
    <location>
        <begin position="238"/>
        <end position="271"/>
    </location>
</feature>
<dbReference type="GO" id="GO:0060271">
    <property type="term" value="P:cilium assembly"/>
    <property type="evidence" value="ECO:0007669"/>
    <property type="project" value="TreeGrafter"/>
</dbReference>
<evidence type="ECO:0008006" key="7">
    <source>
        <dbReference type="Google" id="ProtNLM"/>
    </source>
</evidence>
<evidence type="ECO:0000256" key="3">
    <source>
        <dbReference type="ARBA" id="ARBA00023778"/>
    </source>
</evidence>
<dbReference type="GO" id="GO:0061512">
    <property type="term" value="P:protein localization to cilium"/>
    <property type="evidence" value="ECO:0007669"/>
    <property type="project" value="TreeGrafter"/>
</dbReference>
<accession>A0AA38I5Y4</accession>
<dbReference type="AlphaFoldDB" id="A0AA38I5Y4"/>
<keyword evidence="2 4" id="KW-0802">TPR repeat</keyword>
<dbReference type="GO" id="GO:0036064">
    <property type="term" value="C:ciliary basal body"/>
    <property type="evidence" value="ECO:0007669"/>
    <property type="project" value="TreeGrafter"/>
</dbReference>
<feature type="repeat" description="TPR" evidence="4">
    <location>
        <begin position="137"/>
        <end position="170"/>
    </location>
</feature>
<dbReference type="InterPro" id="IPR019734">
    <property type="entry name" value="TPR_rpt"/>
</dbReference>
<reference evidence="5" key="1">
    <citation type="journal article" date="2023" name="G3 (Bethesda)">
        <title>Whole genome assemblies of Zophobas morio and Tenebrio molitor.</title>
        <authorList>
            <person name="Kaur S."/>
            <person name="Stinson S.A."/>
            <person name="diCenzo G.C."/>
        </authorList>
    </citation>
    <scope>NUCLEOTIDE SEQUENCE</scope>
    <source>
        <strain evidence="5">QUZm001</strain>
    </source>
</reference>
<feature type="repeat" description="TPR" evidence="4">
    <location>
        <begin position="272"/>
        <end position="305"/>
    </location>
</feature>
<gene>
    <name evidence="5" type="ORF">Zmor_020456</name>
</gene>
<dbReference type="PROSITE" id="PS50005">
    <property type="entry name" value="TPR"/>
    <property type="match status" value="5"/>
</dbReference>
<dbReference type="PANTHER" id="PTHR44186">
    <property type="match status" value="1"/>
</dbReference>
<evidence type="ECO:0000313" key="5">
    <source>
        <dbReference type="EMBL" id="KAJ3648671.1"/>
    </source>
</evidence>
<evidence type="ECO:0000256" key="4">
    <source>
        <dbReference type="PROSITE-ProRule" id="PRU00339"/>
    </source>
</evidence>
<dbReference type="PANTHER" id="PTHR44186:SF1">
    <property type="entry name" value="BARDET-BIEDL SYNDROME 4 PROTEIN"/>
    <property type="match status" value="1"/>
</dbReference>
<proteinExistence type="inferred from homology"/>
<evidence type="ECO:0000313" key="6">
    <source>
        <dbReference type="Proteomes" id="UP001168821"/>
    </source>
</evidence>
<sequence length="549" mass="61154">MSCLANGKENVRISAFSSLQKSSEMSWPEPNPLEKLNWLIHLQHVRGETQQCKELIKSEIKKSGGRNEFAYFKQGMILREEGKIQEALESFQICMKLNPEHADNIKEVGKCLYEMRRFRLSLEAYLEAEKVSSCPDWQIYYNIGQCLMRLGEIPKAKEYAHKAVQIGKHENAYSLYIKILVAEGDLRTAVAVCNASIESCPDSVNMLTEAGILCLKMGQTQHAFEKLSSALALDPACSKALLGIGCITQSHDEYDVALTKYKVAVSYEPNSIALWNNIGMCFHSKQKHIAAISCLKRALWLSPTNWRVLFNLGLVHLATYQAASAFNFLCAAVNLRPDVPHSFTSLGCALFELNDYENAGRAFRQAQALAPEDPLIIVNNVLCLLLSDRKQEAMEMIEKFNLVAQQDGAVAKDVATLAEKLAAKLEDSVSSENRTANGICSEHEELNNNGDGFENDNMAAVAAGGRISPDLAQHTFRQVFVYYSVLDKENDETVSCYEVETSSIMHSWYFKMTGTAWPTLPPLTSRPCMAGLDEVASGNLSREFEPDEV</sequence>
<protein>
    <recommendedName>
        <fullName evidence="7">Bardet-Biedl syndrome 4 protein</fullName>
    </recommendedName>
</protein>
<feature type="repeat" description="TPR" evidence="4">
    <location>
        <begin position="68"/>
        <end position="101"/>
    </location>
</feature>
<dbReference type="Pfam" id="PF13181">
    <property type="entry name" value="TPR_8"/>
    <property type="match status" value="3"/>
</dbReference>
<feature type="repeat" description="TPR" evidence="4">
    <location>
        <begin position="340"/>
        <end position="373"/>
    </location>
</feature>